<keyword evidence="3" id="KW-1185">Reference proteome</keyword>
<feature type="region of interest" description="Disordered" evidence="1">
    <location>
        <begin position="1"/>
        <end position="27"/>
    </location>
</feature>
<evidence type="ECO:0000256" key="1">
    <source>
        <dbReference type="SAM" id="MobiDB-lite"/>
    </source>
</evidence>
<proteinExistence type="predicted"/>
<gene>
    <name evidence="2" type="ORF">Van01_63240</name>
</gene>
<comment type="caution">
    <text evidence="2">The sequence shown here is derived from an EMBL/GenBank/DDBJ whole genome shotgun (WGS) entry which is preliminary data.</text>
</comment>
<evidence type="ECO:0000313" key="3">
    <source>
        <dbReference type="Proteomes" id="UP000647017"/>
    </source>
</evidence>
<organism evidence="2 3">
    <name type="scientific">Micromonospora andamanensis</name>
    <dbReference type="NCBI Taxonomy" id="1287068"/>
    <lineage>
        <taxon>Bacteria</taxon>
        <taxon>Bacillati</taxon>
        <taxon>Actinomycetota</taxon>
        <taxon>Actinomycetes</taxon>
        <taxon>Micromonosporales</taxon>
        <taxon>Micromonosporaceae</taxon>
        <taxon>Micromonospora</taxon>
    </lineage>
</organism>
<name>A0ABQ4I5E1_9ACTN</name>
<protein>
    <submittedName>
        <fullName evidence="2">Uncharacterized protein</fullName>
    </submittedName>
</protein>
<accession>A0ABQ4I5E1</accession>
<evidence type="ECO:0000313" key="2">
    <source>
        <dbReference type="EMBL" id="GIJ13110.1"/>
    </source>
</evidence>
<dbReference type="Proteomes" id="UP000647017">
    <property type="component" value="Unassembled WGS sequence"/>
</dbReference>
<dbReference type="EMBL" id="BOOZ01000079">
    <property type="protein sequence ID" value="GIJ13110.1"/>
    <property type="molecule type" value="Genomic_DNA"/>
</dbReference>
<sequence>MVATGVQPHPQARCRTVRASHSGDAECTVSPGAVATADSTRLLNELNSARNYAKITALLRKYRAQKR</sequence>
<reference evidence="2 3" key="1">
    <citation type="submission" date="2021-01" db="EMBL/GenBank/DDBJ databases">
        <title>Whole genome shotgun sequence of Verrucosispora andamanensis NBRC 109075.</title>
        <authorList>
            <person name="Komaki H."/>
            <person name="Tamura T."/>
        </authorList>
    </citation>
    <scope>NUCLEOTIDE SEQUENCE [LARGE SCALE GENOMIC DNA]</scope>
    <source>
        <strain evidence="2 3">NBRC 109075</strain>
    </source>
</reference>